<dbReference type="Pfam" id="PF14244">
    <property type="entry name" value="Retrotran_gag_3"/>
    <property type="match status" value="1"/>
</dbReference>
<comment type="caution">
    <text evidence="2">The sequence shown here is derived from an EMBL/GenBank/DDBJ whole genome shotgun (WGS) entry which is preliminary data.</text>
</comment>
<dbReference type="EMBL" id="JACTNZ010000002">
    <property type="protein sequence ID" value="KAG5560155.1"/>
    <property type="molecule type" value="Genomic_DNA"/>
</dbReference>
<dbReference type="AlphaFoldDB" id="A0AAV6L511"/>
<feature type="domain" description="Retrotransposon Copia-like N-terminal" evidence="1">
    <location>
        <begin position="177"/>
        <end position="215"/>
    </location>
</feature>
<name>A0AAV6L511_9ERIC</name>
<organism evidence="2 3">
    <name type="scientific">Rhododendron griersonianum</name>
    <dbReference type="NCBI Taxonomy" id="479676"/>
    <lineage>
        <taxon>Eukaryota</taxon>
        <taxon>Viridiplantae</taxon>
        <taxon>Streptophyta</taxon>
        <taxon>Embryophyta</taxon>
        <taxon>Tracheophyta</taxon>
        <taxon>Spermatophyta</taxon>
        <taxon>Magnoliopsida</taxon>
        <taxon>eudicotyledons</taxon>
        <taxon>Gunneridae</taxon>
        <taxon>Pentapetalae</taxon>
        <taxon>asterids</taxon>
        <taxon>Ericales</taxon>
        <taxon>Ericaceae</taxon>
        <taxon>Ericoideae</taxon>
        <taxon>Rhodoreae</taxon>
        <taxon>Rhododendron</taxon>
    </lineage>
</organism>
<dbReference type="InterPro" id="IPR029472">
    <property type="entry name" value="Copia-like_N"/>
</dbReference>
<reference evidence="2" key="1">
    <citation type="submission" date="2020-08" db="EMBL/GenBank/DDBJ databases">
        <title>Plant Genome Project.</title>
        <authorList>
            <person name="Zhang R.-G."/>
        </authorList>
    </citation>
    <scope>NUCLEOTIDE SEQUENCE</scope>
    <source>
        <strain evidence="2">WSP0</strain>
        <tissue evidence="2">Leaf</tissue>
    </source>
</reference>
<dbReference type="Proteomes" id="UP000823749">
    <property type="component" value="Chromosome 2"/>
</dbReference>
<proteinExistence type="predicted"/>
<keyword evidence="3" id="KW-1185">Reference proteome</keyword>
<protein>
    <recommendedName>
        <fullName evidence="1">Retrotransposon Copia-like N-terminal domain-containing protein</fullName>
    </recommendedName>
</protein>
<sequence length="239" mass="27411">MLSSVPCTSLIFIVFHCIQKRQFPKSKTAITQQCDLLGSFIGVASSNAETFHQSACLINLSLFRMLKWLCIKWRVGNLRVLMAYQLHFTNKSGRGADLFCTIFSFRLDLCLRRSIELSLPLFSRRNPHNLFMIFDPLAYEMFAWFQDLFDNMAANVNESAVTMPPALAFLVSNFHKLVKIQLSSDNYLLWKTQVLNALRANGFIEYVDGTIGTPPMRIRDANNNLVTNPAFLRWKLIDN</sequence>
<evidence type="ECO:0000313" key="3">
    <source>
        <dbReference type="Proteomes" id="UP000823749"/>
    </source>
</evidence>
<gene>
    <name evidence="2" type="ORF">RHGRI_003441</name>
</gene>
<evidence type="ECO:0000313" key="2">
    <source>
        <dbReference type="EMBL" id="KAG5560155.1"/>
    </source>
</evidence>
<evidence type="ECO:0000259" key="1">
    <source>
        <dbReference type="Pfam" id="PF14244"/>
    </source>
</evidence>
<accession>A0AAV6L511</accession>